<dbReference type="InterPro" id="IPR014710">
    <property type="entry name" value="RmlC-like_jellyroll"/>
</dbReference>
<dbReference type="PANTHER" id="PTHR31189">
    <property type="entry name" value="OS03G0336100 PROTEIN-RELATED"/>
    <property type="match status" value="1"/>
</dbReference>
<reference evidence="2" key="1">
    <citation type="submission" date="2021-02" db="EMBL/GenBank/DDBJ databases">
        <authorList>
            <person name="Nowell W R."/>
        </authorList>
    </citation>
    <scope>NUCLEOTIDE SEQUENCE</scope>
</reference>
<accession>A0A819G088</accession>
<name>A0A819G088_9BILA</name>
<evidence type="ECO:0000313" key="3">
    <source>
        <dbReference type="Proteomes" id="UP000663844"/>
    </source>
</evidence>
<protein>
    <recommendedName>
        <fullName evidence="1">Cupin type-1 domain-containing protein</fullName>
    </recommendedName>
</protein>
<organism evidence="2 3">
    <name type="scientific">Adineta steineri</name>
    <dbReference type="NCBI Taxonomy" id="433720"/>
    <lineage>
        <taxon>Eukaryota</taxon>
        <taxon>Metazoa</taxon>
        <taxon>Spiralia</taxon>
        <taxon>Gnathifera</taxon>
        <taxon>Rotifera</taxon>
        <taxon>Eurotatoria</taxon>
        <taxon>Bdelloidea</taxon>
        <taxon>Adinetida</taxon>
        <taxon>Adinetidae</taxon>
        <taxon>Adineta</taxon>
    </lineage>
</organism>
<dbReference type="EMBL" id="CAJOAZ010001939">
    <property type="protein sequence ID" value="CAF3875294.1"/>
    <property type="molecule type" value="Genomic_DNA"/>
</dbReference>
<proteinExistence type="predicted"/>
<dbReference type="InterPro" id="IPR011051">
    <property type="entry name" value="RmlC_Cupin_sf"/>
</dbReference>
<sequence>FANEDEYDTFHVNEDEAFFVPSEYLHHIEHLKKVSTTAVVIDFSHELSEAFNFSSAFSAMSSSVLDNTLQLSAAEWKDVIKQGEETVIGRMKNLRSVGHDNITSMREPHWHPKTTEMGYVIDVYARLTILAPNSSHRLNTFELKKDDVYFVPRAYPHYTENMGDVEVKILLFFDQAIVNDISYQSSFLAYSREVLTASFKCDSTQLPNVPFNRQNLFVKRINPDAK</sequence>
<dbReference type="Proteomes" id="UP000663844">
    <property type="component" value="Unassembled WGS sequence"/>
</dbReference>
<dbReference type="InterPro" id="IPR006045">
    <property type="entry name" value="Cupin_1"/>
</dbReference>
<evidence type="ECO:0000259" key="1">
    <source>
        <dbReference type="SMART" id="SM00835"/>
    </source>
</evidence>
<dbReference type="PANTHER" id="PTHR31189:SF2">
    <property type="entry name" value="RMLC-LIKE CUPINS SUPERFAMILY PROTEIN"/>
    <property type="match status" value="1"/>
</dbReference>
<dbReference type="Gene3D" id="2.60.120.10">
    <property type="entry name" value="Jelly Rolls"/>
    <property type="match status" value="2"/>
</dbReference>
<evidence type="ECO:0000313" key="2">
    <source>
        <dbReference type="EMBL" id="CAF3875294.1"/>
    </source>
</evidence>
<feature type="non-terminal residue" evidence="2">
    <location>
        <position position="1"/>
    </location>
</feature>
<dbReference type="Pfam" id="PF00190">
    <property type="entry name" value="Cupin_1"/>
    <property type="match status" value="1"/>
</dbReference>
<dbReference type="AlphaFoldDB" id="A0A819G088"/>
<feature type="domain" description="Cupin type-1" evidence="1">
    <location>
        <begin position="77"/>
        <end position="207"/>
    </location>
</feature>
<comment type="caution">
    <text evidence="2">The sequence shown here is derived from an EMBL/GenBank/DDBJ whole genome shotgun (WGS) entry which is preliminary data.</text>
</comment>
<gene>
    <name evidence="2" type="ORF">OXD698_LOCUS22590</name>
</gene>
<dbReference type="SMART" id="SM00835">
    <property type="entry name" value="Cupin_1"/>
    <property type="match status" value="1"/>
</dbReference>
<dbReference type="SUPFAM" id="SSF51182">
    <property type="entry name" value="RmlC-like cupins"/>
    <property type="match status" value="2"/>
</dbReference>
<dbReference type="InterPro" id="IPR050253">
    <property type="entry name" value="Seed_Storage-Functional"/>
</dbReference>